<evidence type="ECO:0000256" key="1">
    <source>
        <dbReference type="ARBA" id="ARBA00004141"/>
    </source>
</evidence>
<evidence type="ECO:0000313" key="12">
    <source>
        <dbReference type="EMBL" id="KAG5172503.1"/>
    </source>
</evidence>
<dbReference type="Pfam" id="PF13967">
    <property type="entry name" value="RSN1_TM"/>
    <property type="match status" value="1"/>
</dbReference>
<dbReference type="PANTHER" id="PTHR13018:SF149">
    <property type="entry name" value="DOMAIN PROTEIN, PUTATIVE (AFU_ORTHOLOGUE AFUA_3G11660)-RELATED"/>
    <property type="match status" value="1"/>
</dbReference>
<feature type="domain" description="CSC1/OSCA1-like 7TM region" evidence="9">
    <location>
        <begin position="330"/>
        <end position="466"/>
    </location>
</feature>
<keyword evidence="5 8" id="KW-1133">Transmembrane helix</keyword>
<dbReference type="GO" id="GO:0005886">
    <property type="term" value="C:plasma membrane"/>
    <property type="evidence" value="ECO:0007669"/>
    <property type="project" value="TreeGrafter"/>
</dbReference>
<evidence type="ECO:0000256" key="3">
    <source>
        <dbReference type="ARBA" id="ARBA00022448"/>
    </source>
</evidence>
<evidence type="ECO:0000256" key="2">
    <source>
        <dbReference type="ARBA" id="ARBA00007779"/>
    </source>
</evidence>
<evidence type="ECO:0000256" key="5">
    <source>
        <dbReference type="ARBA" id="ARBA00022989"/>
    </source>
</evidence>
<evidence type="ECO:0000256" key="7">
    <source>
        <dbReference type="SAM" id="MobiDB-lite"/>
    </source>
</evidence>
<sequence>MLGNPKAVYEPKVKYHSSHKKPPRISDSFCGWIPPLLHNHEAELFPTIGLDAVVFLRFLHLLRWLFTLISVIGCGALIPLDFLYSLSVRPPQYDLLSAMSIRDVQGVRLYAHIGATYIFTCLLILFIHHHWKGIYSLRKHWLRSAEYQRMSHARTLCITNIPPRRQSDAALFKIFQSMQLPYPVTSTRIGKHVGELPRLIEQHDEAVIQLEEVVAKYTNGGKPSSHRPTIIIGGFCGLGGTRVDAIKYYTSKVRRAEGAVQQYRAQLDPKRTENYGFATIATIPLAHAAARELKGEHPKGLTFKLAPNPRDIIWSNIGLSKPSKQFRRTTGFLLMMFFSALSLFPLFPIASLANLDAVSLAASGYIPFLRTWSHSSPISYALVSGLAPPIIAAFFNYFLPRLMRWLSKYMGAPTHTNLARIVIARYFAFLIVSQLIIFTILGVIFHSALEIVEAVQRQGANFKTIIENLDTIGLQNQFKSLQLVASIPPLVILLLFKFYLNRKFANNFQYHLPEHQEFSRAVARSQQSSTSYNLEDRYCHPALKAVLFTPMIHSHALPILRRHYEGKGNENEKILTRGVSKKSQNVKIKGVNNDPIVDGVVFNVVPKVCFPSSKNLNMPELIYIFEYSLEYDPEQYKHDEDNAYYDYDHGAVPSGSRSALELRQPSSRHGNETSSRGVRLYDPGLTVRPIGMLSGDHHESTNRMYDIQAMNLSPALSYQPSDVPSHDVQPSTYQQRHRTRRNDEFTHDGISPGDKSLPPVPPGS</sequence>
<organism evidence="12">
    <name type="scientific">Psilocybe cubensis</name>
    <name type="common">Psychedelic mushroom</name>
    <name type="synonym">Stropharia cubensis</name>
    <dbReference type="NCBI Taxonomy" id="181762"/>
    <lineage>
        <taxon>Eukaryota</taxon>
        <taxon>Fungi</taxon>
        <taxon>Dikarya</taxon>
        <taxon>Basidiomycota</taxon>
        <taxon>Agaricomycotina</taxon>
        <taxon>Agaricomycetes</taxon>
        <taxon>Agaricomycetidae</taxon>
        <taxon>Agaricales</taxon>
        <taxon>Agaricineae</taxon>
        <taxon>Strophariaceae</taxon>
        <taxon>Psilocybe</taxon>
    </lineage>
</organism>
<feature type="transmembrane region" description="Helical" evidence="8">
    <location>
        <begin position="481"/>
        <end position="500"/>
    </location>
</feature>
<accession>A0A8H8CP46</accession>
<keyword evidence="3" id="KW-0813">Transport</keyword>
<keyword evidence="6 8" id="KW-0472">Membrane</keyword>
<evidence type="ECO:0000256" key="4">
    <source>
        <dbReference type="ARBA" id="ARBA00022692"/>
    </source>
</evidence>
<proteinExistence type="inferred from homology"/>
<evidence type="ECO:0000256" key="6">
    <source>
        <dbReference type="ARBA" id="ARBA00023136"/>
    </source>
</evidence>
<feature type="domain" description="CSC1/OSCA1-like N-terminal transmembrane" evidence="10">
    <location>
        <begin position="6"/>
        <end position="129"/>
    </location>
</feature>
<reference evidence="12" key="1">
    <citation type="submission" date="2021-02" db="EMBL/GenBank/DDBJ databases">
        <title>Psilocybe cubensis genome.</title>
        <authorList>
            <person name="Mckernan K.J."/>
            <person name="Crawford S."/>
            <person name="Trippe A."/>
            <person name="Kane L.T."/>
            <person name="Mclaughlin S."/>
        </authorList>
    </citation>
    <scope>NUCLEOTIDE SEQUENCE [LARGE SCALE GENOMIC DNA]</scope>
    <source>
        <strain evidence="12">MGC-MH-2018</strain>
    </source>
</reference>
<comment type="subcellular location">
    <subcellularLocation>
        <location evidence="1">Membrane</location>
        <topology evidence="1">Multi-pass membrane protein</topology>
    </subcellularLocation>
</comment>
<evidence type="ECO:0000259" key="9">
    <source>
        <dbReference type="Pfam" id="PF02714"/>
    </source>
</evidence>
<feature type="transmembrane region" description="Helical" evidence="8">
    <location>
        <begin position="378"/>
        <end position="399"/>
    </location>
</feature>
<feature type="region of interest" description="Disordered" evidence="7">
    <location>
        <begin position="647"/>
        <end position="682"/>
    </location>
</feature>
<evidence type="ECO:0000259" key="10">
    <source>
        <dbReference type="Pfam" id="PF13967"/>
    </source>
</evidence>
<evidence type="ECO:0000256" key="8">
    <source>
        <dbReference type="SAM" id="Phobius"/>
    </source>
</evidence>
<dbReference type="GO" id="GO:0005227">
    <property type="term" value="F:calcium-activated cation channel activity"/>
    <property type="evidence" value="ECO:0007669"/>
    <property type="project" value="InterPro"/>
</dbReference>
<dbReference type="Pfam" id="PF14703">
    <property type="entry name" value="PHM7_cyt"/>
    <property type="match status" value="1"/>
</dbReference>
<dbReference type="InterPro" id="IPR003864">
    <property type="entry name" value="CSC1/OSCA1-like_7TM"/>
</dbReference>
<keyword evidence="4 8" id="KW-0812">Transmembrane</keyword>
<feature type="compositionally biased region" description="Polar residues" evidence="7">
    <location>
        <begin position="716"/>
        <end position="734"/>
    </location>
</feature>
<feature type="region of interest" description="Disordered" evidence="7">
    <location>
        <begin position="716"/>
        <end position="764"/>
    </location>
</feature>
<feature type="transmembrane region" description="Helical" evidence="8">
    <location>
        <begin position="331"/>
        <end position="350"/>
    </location>
</feature>
<gene>
    <name evidence="12" type="ORF">JR316_002005</name>
</gene>
<dbReference type="InterPro" id="IPR027815">
    <property type="entry name" value="CSC1/OSCA1-like_cyt"/>
</dbReference>
<feature type="compositionally biased region" description="Polar residues" evidence="7">
    <location>
        <begin position="664"/>
        <end position="676"/>
    </location>
</feature>
<evidence type="ECO:0000259" key="11">
    <source>
        <dbReference type="Pfam" id="PF14703"/>
    </source>
</evidence>
<dbReference type="PANTHER" id="PTHR13018">
    <property type="entry name" value="PROBABLE MEMBRANE PROTEIN DUF221-RELATED"/>
    <property type="match status" value="1"/>
</dbReference>
<dbReference type="AlphaFoldDB" id="A0A8H8CP46"/>
<dbReference type="InterPro" id="IPR045122">
    <property type="entry name" value="Csc1-like"/>
</dbReference>
<evidence type="ECO:0008006" key="13">
    <source>
        <dbReference type="Google" id="ProtNLM"/>
    </source>
</evidence>
<feature type="transmembrane region" description="Helical" evidence="8">
    <location>
        <begin position="426"/>
        <end position="449"/>
    </location>
</feature>
<comment type="caution">
    <text evidence="12">The sequence shown here is derived from an EMBL/GenBank/DDBJ whole genome shotgun (WGS) entry which is preliminary data.</text>
</comment>
<dbReference type="Pfam" id="PF02714">
    <property type="entry name" value="RSN1_7TM"/>
    <property type="match status" value="1"/>
</dbReference>
<name>A0A8H8CP46_PSICU</name>
<feature type="transmembrane region" description="Helical" evidence="8">
    <location>
        <begin position="107"/>
        <end position="128"/>
    </location>
</feature>
<comment type="similarity">
    <text evidence="2">Belongs to the CSC1 (TC 1.A.17) family.</text>
</comment>
<feature type="transmembrane region" description="Helical" evidence="8">
    <location>
        <begin position="64"/>
        <end position="87"/>
    </location>
</feature>
<protein>
    <recommendedName>
        <fullName evidence="13">DUF221-domain-containing protein</fullName>
    </recommendedName>
</protein>
<dbReference type="EMBL" id="JAFIQS010000002">
    <property type="protein sequence ID" value="KAG5172503.1"/>
    <property type="molecule type" value="Genomic_DNA"/>
</dbReference>
<feature type="domain" description="CSC1/OSCA1-like cytosolic" evidence="11">
    <location>
        <begin position="153"/>
        <end position="316"/>
    </location>
</feature>
<dbReference type="InterPro" id="IPR032880">
    <property type="entry name" value="CSC1/OSCA1-like_N"/>
</dbReference>